<dbReference type="CDD" id="cd18793">
    <property type="entry name" value="SF2_C_SNF"/>
    <property type="match status" value="1"/>
</dbReference>
<dbReference type="InterPro" id="IPR038718">
    <property type="entry name" value="SNF2-like_sf"/>
</dbReference>
<dbReference type="GO" id="GO:0004519">
    <property type="term" value="F:endonuclease activity"/>
    <property type="evidence" value="ECO:0007669"/>
    <property type="project" value="InterPro"/>
</dbReference>
<dbReference type="GO" id="GO:0009307">
    <property type="term" value="P:DNA restriction-modification system"/>
    <property type="evidence" value="ECO:0007669"/>
    <property type="project" value="InterPro"/>
</dbReference>
<feature type="domain" description="Helicase ATP-binding" evidence="2">
    <location>
        <begin position="609"/>
        <end position="789"/>
    </location>
</feature>
<dbReference type="STRING" id="1789004.FEMY_18970"/>
<evidence type="ECO:0000313" key="5">
    <source>
        <dbReference type="Proteomes" id="UP000075653"/>
    </source>
</evidence>
<dbReference type="Pfam" id="PF04471">
    <property type="entry name" value="Mrr_cat"/>
    <property type="match status" value="1"/>
</dbReference>
<evidence type="ECO:0000259" key="2">
    <source>
        <dbReference type="PROSITE" id="PS51192"/>
    </source>
</evidence>
<comment type="caution">
    <text evidence="4">The sequence shown here is derived from an EMBL/GenBank/DDBJ whole genome shotgun (WGS) entry which is preliminary data.</text>
</comment>
<reference evidence="4 5" key="1">
    <citation type="submission" date="2016-01" db="EMBL/GenBank/DDBJ databases">
        <title>Genome sequence of the acidophilic iron oxidising Ferrovum strain Z-31.</title>
        <authorList>
            <person name="Poehlein A."/>
            <person name="Ullrich S.R."/>
            <person name="Schloemann M."/>
            <person name="Muehling M."/>
            <person name="Daniel R."/>
        </authorList>
    </citation>
    <scope>NUCLEOTIDE SEQUENCE [LARGE SCALE GENOMIC DNA]</scope>
    <source>
        <strain evidence="4 5">Z-31</strain>
    </source>
</reference>
<dbReference type="InterPro" id="IPR014001">
    <property type="entry name" value="Helicase_ATP-bd"/>
</dbReference>
<evidence type="ECO:0000259" key="3">
    <source>
        <dbReference type="PROSITE" id="PS51194"/>
    </source>
</evidence>
<gene>
    <name evidence="4" type="primary">rapA_2</name>
    <name evidence="4" type="ORF">FEMY_18970</name>
</gene>
<dbReference type="PANTHER" id="PTHR10799">
    <property type="entry name" value="SNF2/RAD54 HELICASE FAMILY"/>
    <property type="match status" value="1"/>
</dbReference>
<dbReference type="EMBL" id="LRRD01000049">
    <property type="protein sequence ID" value="KXW57566.1"/>
    <property type="molecule type" value="Genomic_DNA"/>
</dbReference>
<dbReference type="InterPro" id="IPR007560">
    <property type="entry name" value="Restrct_endonuc_IV_Mrr"/>
</dbReference>
<organism evidence="4 5">
    <name type="scientific">Ferrovum myxofaciens</name>
    <dbReference type="NCBI Taxonomy" id="416213"/>
    <lineage>
        <taxon>Bacteria</taxon>
        <taxon>Pseudomonadati</taxon>
        <taxon>Pseudomonadota</taxon>
        <taxon>Betaproteobacteria</taxon>
        <taxon>Ferrovales</taxon>
        <taxon>Ferrovaceae</taxon>
        <taxon>Ferrovum</taxon>
    </lineage>
</organism>
<dbReference type="GO" id="GO:0016787">
    <property type="term" value="F:hydrolase activity"/>
    <property type="evidence" value="ECO:0007669"/>
    <property type="project" value="UniProtKB-KW"/>
</dbReference>
<dbReference type="InterPro" id="IPR027417">
    <property type="entry name" value="P-loop_NTPase"/>
</dbReference>
<dbReference type="Proteomes" id="UP000075653">
    <property type="component" value="Unassembled WGS sequence"/>
</dbReference>
<dbReference type="PROSITE" id="PS51194">
    <property type="entry name" value="HELICASE_CTER"/>
    <property type="match status" value="1"/>
</dbReference>
<dbReference type="GO" id="GO:0005524">
    <property type="term" value="F:ATP binding"/>
    <property type="evidence" value="ECO:0007669"/>
    <property type="project" value="InterPro"/>
</dbReference>
<dbReference type="InterPro" id="IPR011856">
    <property type="entry name" value="tRNA_endonuc-like_dom_sf"/>
</dbReference>
<dbReference type="InterPro" id="IPR001650">
    <property type="entry name" value="Helicase_C-like"/>
</dbReference>
<dbReference type="InterPro" id="IPR000330">
    <property type="entry name" value="SNF2_N"/>
</dbReference>
<dbReference type="AlphaFoldDB" id="A0A149VWK8"/>
<dbReference type="Pfam" id="PF00271">
    <property type="entry name" value="Helicase_C"/>
    <property type="match status" value="1"/>
</dbReference>
<dbReference type="SUPFAM" id="SSF52980">
    <property type="entry name" value="Restriction endonuclease-like"/>
    <property type="match status" value="1"/>
</dbReference>
<dbReference type="PROSITE" id="PS51192">
    <property type="entry name" value="HELICASE_ATP_BIND_1"/>
    <property type="match status" value="1"/>
</dbReference>
<dbReference type="Gene3D" id="3.40.50.10810">
    <property type="entry name" value="Tandem AAA-ATPase domain"/>
    <property type="match status" value="1"/>
</dbReference>
<dbReference type="SUPFAM" id="SSF52540">
    <property type="entry name" value="P-loop containing nucleoside triphosphate hydrolases"/>
    <property type="match status" value="2"/>
</dbReference>
<dbReference type="SMART" id="SM00490">
    <property type="entry name" value="HELICc"/>
    <property type="match status" value="1"/>
</dbReference>
<accession>A0A149VWK8</accession>
<dbReference type="InterPro" id="IPR011335">
    <property type="entry name" value="Restrct_endonuc-II-like"/>
</dbReference>
<keyword evidence="5" id="KW-1185">Reference proteome</keyword>
<evidence type="ECO:0000313" key="4">
    <source>
        <dbReference type="EMBL" id="KXW57566.1"/>
    </source>
</evidence>
<feature type="domain" description="Helicase C-terminal" evidence="3">
    <location>
        <begin position="917"/>
        <end position="1081"/>
    </location>
</feature>
<evidence type="ECO:0000256" key="1">
    <source>
        <dbReference type="ARBA" id="ARBA00022801"/>
    </source>
</evidence>
<dbReference type="Pfam" id="PF00176">
    <property type="entry name" value="SNF2-rel_dom"/>
    <property type="match status" value="1"/>
</dbReference>
<proteinExistence type="predicted"/>
<dbReference type="RefSeq" id="WP_227509506.1">
    <property type="nucleotide sequence ID" value="NZ_LRRD01000049.1"/>
</dbReference>
<dbReference type="PATRIC" id="fig|1789004.3.peg.1944"/>
<keyword evidence="1" id="KW-0378">Hydrolase</keyword>
<dbReference type="Gene3D" id="3.40.1350.10">
    <property type="match status" value="1"/>
</dbReference>
<protein>
    <submittedName>
        <fullName evidence="4">RNA polymerase-associated protein RapA</fullName>
    </submittedName>
</protein>
<dbReference type="SMART" id="SM00487">
    <property type="entry name" value="DEXDc"/>
    <property type="match status" value="1"/>
</dbReference>
<dbReference type="GO" id="GO:0004386">
    <property type="term" value="F:helicase activity"/>
    <property type="evidence" value="ECO:0007669"/>
    <property type="project" value="UniProtKB-KW"/>
</dbReference>
<dbReference type="Gene3D" id="3.40.50.300">
    <property type="entry name" value="P-loop containing nucleotide triphosphate hydrolases"/>
    <property type="match status" value="1"/>
</dbReference>
<name>A0A149VWK8_9PROT</name>
<dbReference type="InterPro" id="IPR049730">
    <property type="entry name" value="SNF2/RAD54-like_C"/>
</dbReference>
<sequence>MKNLWPFKPANTSSPASTVLLALRAEYLEAGVIFSAMSAGWLDTPYSFSEQGEQAALLAQLTEEGFAERDGDTLRLRWGSLYQLLKTEGYQDSLPLLGLPPLEAWRPKLESLGGLTDTNFSILLAGWIDSDGNPVQSNTEIKGAVLKCGQREILLPEESWLAVCVLGEFHRRPQDQRGADSNRLAWAGIRRHALTAKADLSDFLQKTIVITPERLNIILRKTQFGDSKTVEVIPGFEGQPSNWIERFDSFNTVLERYQIPGGAGLVHVILSPEAQTVLREIKLMPGRRVAGDRAEAFLRNPIAALGPDAAKVIDPEQFEQAREDAGISYARFTAKVARDAGGLPVECALLVEESIAGNLHSETLPLTGEDVLLAFIEKLRARIAQGAQCLFWEGYDLEILGDTPDQLTLLESALRDLHRMQWFSTAEVFDLSRYAEGKIEGIGEEQPYYSAFIARKDDESSWFPDNIICGFSFVPEDGAAPVDLPLTDDGLKKIRHVCEKAKADGLSSFDFPGCPKPIPVVEAEQMISIIDKAKQDIGKGNTPKTLQDRNPRKGLILKPNIVKVDYEERRGVLAISAGQQAKLPGSLKKGIALKEHQISGVAWLQHLWSLSPQECRGALLADDMGLGKTVQLLTFIATCLEENHQADPFLIVAPVSLLENWQEEMEKFFVPGAFPLLTLYGSDLAKLRTPNADLDDELAGIRLLCRNWLGSAKVVLTTYETLRDLEFTLAAQKWSAVICDEAQKIKNPNAMMTRAAKKQNVRFKIACTGTPVENSLADLWCLFDFIQPGLLGALNEFGSTYRKPIEAETDEQKQRVEELRSIIEPQLLRRIKADVAKDLPKKIIVDSCNNLPLSKRQRTHYANAIAQYRKQSVEGVGLKNHLGLLFYLRRLCADPQPMGQYSNLATPLEEIEDHSPKMKWLLAELGNIKMENEKVILFCELRDVQRLLQRAISERFDLVPAIINGDTSTSNKSTVSRQKQIRAFQEKSGFGAIILSPLAAGFGLNIQAANHVIHFTRTWNPAKEDQATDRAYRIGQTKEVFVYCPVVVADDFTTFDAKLHRLLEWKRNLSGDMLNGVGDLSQNDFGDLENVGGGAVFDNTPITLSDVITMMPDAFEVFCTVLWSKLGFKTNKMGGSGDGGIDVVAINGNKGVLIQCKSSSIEGQSLGWDAVKEVVAGAAAYERMHVGVVFQKVAATNQLFNGAAKEQAKLNNVELLDCHVLEEMLKKYPVPRSLIS</sequence>
<dbReference type="GO" id="GO:0003677">
    <property type="term" value="F:DNA binding"/>
    <property type="evidence" value="ECO:0007669"/>
    <property type="project" value="InterPro"/>
</dbReference>